<sequence>MALQQEEVQDSVGAQPELPVEVPVPLRRLGHINVEDLGSASANQPPEPKLGDRVMVVKEPWLQLLLDGSKTMEIRGCKSRPGFVWIAAKGSVYGHATIIESLVLTPEEFRAREAEHRWPANRTLPYERLCGLRLTDVGKLPTPIPYWRPPAAVGWNLFRAGPEDANVKATTPQKRKECQENAPRRRRRRKADSGEPAQALQQETEENH</sequence>
<organism evidence="2 3">
    <name type="scientific">Durusdinium trenchii</name>
    <dbReference type="NCBI Taxonomy" id="1381693"/>
    <lineage>
        <taxon>Eukaryota</taxon>
        <taxon>Sar</taxon>
        <taxon>Alveolata</taxon>
        <taxon>Dinophyceae</taxon>
        <taxon>Suessiales</taxon>
        <taxon>Symbiodiniaceae</taxon>
        <taxon>Durusdinium</taxon>
    </lineage>
</organism>
<feature type="compositionally biased region" description="Basic and acidic residues" evidence="1">
    <location>
        <begin position="174"/>
        <end position="183"/>
    </location>
</feature>
<dbReference type="Gene3D" id="2.30.130.30">
    <property type="entry name" value="Hypothetical protein"/>
    <property type="match status" value="1"/>
</dbReference>
<dbReference type="EMBL" id="CAXAMM010000158">
    <property type="protein sequence ID" value="CAK8986213.1"/>
    <property type="molecule type" value="Genomic_DNA"/>
</dbReference>
<dbReference type="SUPFAM" id="SSF88697">
    <property type="entry name" value="PUA domain-like"/>
    <property type="match status" value="1"/>
</dbReference>
<evidence type="ECO:0000313" key="3">
    <source>
        <dbReference type="Proteomes" id="UP001642464"/>
    </source>
</evidence>
<comment type="caution">
    <text evidence="2">The sequence shown here is derived from an EMBL/GenBank/DDBJ whole genome shotgun (WGS) entry which is preliminary data.</text>
</comment>
<evidence type="ECO:0000256" key="1">
    <source>
        <dbReference type="SAM" id="MobiDB-lite"/>
    </source>
</evidence>
<gene>
    <name evidence="2" type="ORF">SCF082_LOCUS462</name>
</gene>
<name>A0ABP0H937_9DINO</name>
<protein>
    <recommendedName>
        <fullName evidence="4">ASCH domain-containing protein</fullName>
    </recommendedName>
</protein>
<evidence type="ECO:0000313" key="2">
    <source>
        <dbReference type="EMBL" id="CAK8986213.1"/>
    </source>
</evidence>
<dbReference type="Proteomes" id="UP001642464">
    <property type="component" value="Unassembled WGS sequence"/>
</dbReference>
<dbReference type="InterPro" id="IPR015947">
    <property type="entry name" value="PUA-like_sf"/>
</dbReference>
<proteinExistence type="predicted"/>
<reference evidence="2 3" key="1">
    <citation type="submission" date="2024-02" db="EMBL/GenBank/DDBJ databases">
        <authorList>
            <person name="Chen Y."/>
            <person name="Shah S."/>
            <person name="Dougan E. K."/>
            <person name="Thang M."/>
            <person name="Chan C."/>
        </authorList>
    </citation>
    <scope>NUCLEOTIDE SEQUENCE [LARGE SCALE GENOMIC DNA]</scope>
</reference>
<feature type="region of interest" description="Disordered" evidence="1">
    <location>
        <begin position="164"/>
        <end position="208"/>
    </location>
</feature>
<evidence type="ECO:0008006" key="4">
    <source>
        <dbReference type="Google" id="ProtNLM"/>
    </source>
</evidence>
<keyword evidence="3" id="KW-1185">Reference proteome</keyword>
<accession>A0ABP0H937</accession>